<dbReference type="AlphaFoldDB" id="A0AAD8HM06"/>
<organism evidence="3 4">
    <name type="scientific">Heracleum sosnowskyi</name>
    <dbReference type="NCBI Taxonomy" id="360622"/>
    <lineage>
        <taxon>Eukaryota</taxon>
        <taxon>Viridiplantae</taxon>
        <taxon>Streptophyta</taxon>
        <taxon>Embryophyta</taxon>
        <taxon>Tracheophyta</taxon>
        <taxon>Spermatophyta</taxon>
        <taxon>Magnoliopsida</taxon>
        <taxon>eudicotyledons</taxon>
        <taxon>Gunneridae</taxon>
        <taxon>Pentapetalae</taxon>
        <taxon>asterids</taxon>
        <taxon>campanulids</taxon>
        <taxon>Apiales</taxon>
        <taxon>Apiaceae</taxon>
        <taxon>Apioideae</taxon>
        <taxon>apioid superclade</taxon>
        <taxon>Tordylieae</taxon>
        <taxon>Tordyliinae</taxon>
        <taxon>Heracleum</taxon>
    </lineage>
</organism>
<dbReference type="GO" id="GO:0009451">
    <property type="term" value="P:RNA modification"/>
    <property type="evidence" value="ECO:0007669"/>
    <property type="project" value="InterPro"/>
</dbReference>
<dbReference type="InterPro" id="IPR046960">
    <property type="entry name" value="PPR_At4g14850-like_plant"/>
</dbReference>
<sequence length="529" mass="60194">MCVPLKALLVSLKTPSHCTKKLDQTLAQTIITGLIYTNKAWNTILRAYSKTNKPIQTLIIYNHFIQSNSIYPDNYTYPVIISASARLHCVPKGKETHARVVKVGVDSDLYVQNALIYFYGFTGLLRDARQVFDTMCGRDVTSWNTIIGCYGGKTSLRTEMMILFRGMVCEGVRADRITMVILLTVCGQSRGLEFGRVIHGYIVKMGMEYELNVENALLDFYIEMGRIHMAREIFDGMAEKDIVLWNSIIHGYVKEKRPEEALELLVYMENELVQPDETTIVSLLTACSSLSNLKCGRHIHRIVLRNNIKQDLFVQTALINMYFKCGGLEDAMIIFFKMKHKDVFTWTTTIEGLARSGFETKALKLFNQMEKQGTRPNEATFVSTLTACRQAGLVDDGCRLFKRMIEVYEIQPSIEHFTSLVELLSKAGLLHQAEEFISVIVPQERLIAYKTLLSACMSYSEINLGLKIADKLLHLGSLSNEVYVLLSNFYAEAGLWYKVEETRKAMKEFNMRKQTGVSYIELPSSRKLP</sequence>
<dbReference type="InterPro" id="IPR011990">
    <property type="entry name" value="TPR-like_helical_dom_sf"/>
</dbReference>
<dbReference type="FunFam" id="1.25.40.10:FF:000344">
    <property type="entry name" value="Pentatricopeptide repeat-containing protein"/>
    <property type="match status" value="1"/>
</dbReference>
<reference evidence="3" key="1">
    <citation type="submission" date="2023-02" db="EMBL/GenBank/DDBJ databases">
        <title>Genome of toxic invasive species Heracleum sosnowskyi carries increased number of genes despite the absence of recent whole-genome duplications.</title>
        <authorList>
            <person name="Schelkunov M."/>
            <person name="Shtratnikova V."/>
            <person name="Makarenko M."/>
            <person name="Klepikova A."/>
            <person name="Omelchenko D."/>
            <person name="Novikova G."/>
            <person name="Obukhova E."/>
            <person name="Bogdanov V."/>
            <person name="Penin A."/>
            <person name="Logacheva M."/>
        </authorList>
    </citation>
    <scope>NUCLEOTIDE SEQUENCE</scope>
    <source>
        <strain evidence="3">Hsosn_3</strain>
        <tissue evidence="3">Leaf</tissue>
    </source>
</reference>
<dbReference type="PANTHER" id="PTHR47926:SF347">
    <property type="entry name" value="PENTATRICOPEPTIDE REPEAT-CONTAINING PROTEIN"/>
    <property type="match status" value="1"/>
</dbReference>
<evidence type="ECO:0000313" key="4">
    <source>
        <dbReference type="Proteomes" id="UP001237642"/>
    </source>
</evidence>
<dbReference type="Pfam" id="PF01535">
    <property type="entry name" value="PPR"/>
    <property type="match status" value="1"/>
</dbReference>
<protein>
    <submittedName>
        <fullName evidence="3">Pentatricopeptide repeat</fullName>
    </submittedName>
</protein>
<keyword evidence="4" id="KW-1185">Reference proteome</keyword>
<dbReference type="InterPro" id="IPR046848">
    <property type="entry name" value="E_motif"/>
</dbReference>
<reference evidence="3" key="2">
    <citation type="submission" date="2023-05" db="EMBL/GenBank/DDBJ databases">
        <authorList>
            <person name="Schelkunov M.I."/>
        </authorList>
    </citation>
    <scope>NUCLEOTIDE SEQUENCE</scope>
    <source>
        <strain evidence="3">Hsosn_3</strain>
        <tissue evidence="3">Leaf</tissue>
    </source>
</reference>
<evidence type="ECO:0000313" key="3">
    <source>
        <dbReference type="EMBL" id="KAK1369116.1"/>
    </source>
</evidence>
<evidence type="ECO:0000256" key="1">
    <source>
        <dbReference type="ARBA" id="ARBA00022737"/>
    </source>
</evidence>
<dbReference type="FunFam" id="1.25.40.10:FF:000090">
    <property type="entry name" value="Pentatricopeptide repeat-containing protein, chloroplastic"/>
    <property type="match status" value="1"/>
</dbReference>
<dbReference type="GO" id="GO:0003723">
    <property type="term" value="F:RNA binding"/>
    <property type="evidence" value="ECO:0007669"/>
    <property type="project" value="InterPro"/>
</dbReference>
<dbReference type="Pfam" id="PF13041">
    <property type="entry name" value="PPR_2"/>
    <property type="match status" value="2"/>
</dbReference>
<keyword evidence="1" id="KW-0677">Repeat</keyword>
<accession>A0AAD8HM06</accession>
<feature type="repeat" description="PPR" evidence="2">
    <location>
        <begin position="241"/>
        <end position="275"/>
    </location>
</feature>
<proteinExistence type="predicted"/>
<dbReference type="EMBL" id="JAUIZM010000008">
    <property type="protein sequence ID" value="KAK1369116.1"/>
    <property type="molecule type" value="Genomic_DNA"/>
</dbReference>
<dbReference type="Gene3D" id="1.25.40.10">
    <property type="entry name" value="Tetratricopeptide repeat domain"/>
    <property type="match status" value="4"/>
</dbReference>
<dbReference type="Proteomes" id="UP001237642">
    <property type="component" value="Unassembled WGS sequence"/>
</dbReference>
<name>A0AAD8HM06_9APIA</name>
<feature type="repeat" description="PPR" evidence="2">
    <location>
        <begin position="342"/>
        <end position="376"/>
    </location>
</feature>
<evidence type="ECO:0000256" key="2">
    <source>
        <dbReference type="PROSITE-ProRule" id="PRU00708"/>
    </source>
</evidence>
<comment type="caution">
    <text evidence="3">The sequence shown here is derived from an EMBL/GenBank/DDBJ whole genome shotgun (WGS) entry which is preliminary data.</text>
</comment>
<dbReference type="Pfam" id="PF20431">
    <property type="entry name" value="E_motif"/>
    <property type="match status" value="1"/>
</dbReference>
<dbReference type="NCBIfam" id="TIGR00756">
    <property type="entry name" value="PPR"/>
    <property type="match status" value="2"/>
</dbReference>
<dbReference type="PANTHER" id="PTHR47926">
    <property type="entry name" value="PENTATRICOPEPTIDE REPEAT-CONTAINING PROTEIN"/>
    <property type="match status" value="1"/>
</dbReference>
<dbReference type="PROSITE" id="PS51375">
    <property type="entry name" value="PPR"/>
    <property type="match status" value="2"/>
</dbReference>
<dbReference type="InterPro" id="IPR002885">
    <property type="entry name" value="PPR_rpt"/>
</dbReference>
<gene>
    <name evidence="3" type="ORF">POM88_035208</name>
</gene>